<sequence length="416" mass="44321">MSAPGTVAAPRATRSVALDWLRGAAIVLVVLSHMWALWSLESLTGVPPLLHVLQSGNIAVTVFLVVAGFLLVRSLVGSEGTRDDDAGRVGTIAAARPAVAVLTRVVRVAAQTYPLLLVVWFTTLASSPTDLERTQTERSVASVSTFGWNIYLQTQALLARADLGHLWYTAVYVQVAVVLVLVVRGLRHRRLVLAATLAGLLLACTLWRAHVAGVEPLTTALLRTTTRMDGMLWGALAAVLWPWLGPVRRHAGTVVSWSLAAFAVLVLWVGNSASYLGWGGVAANLAVVAVLVAAPGLPLEGRLARVLSWRPAVLLGRWSLAIYVWHYPIFFAVGARLPGWPPPAKAALALVVLAVAVVVTLRWVERPVEAFLERRLRARPADREEQAALPRADEAALSPAGAAAAAGPADPAPSRP</sequence>
<keyword evidence="5" id="KW-1185">Reference proteome</keyword>
<dbReference type="PANTHER" id="PTHR23028">
    <property type="entry name" value="ACETYLTRANSFERASE"/>
    <property type="match status" value="1"/>
</dbReference>
<proteinExistence type="predicted"/>
<dbReference type="EMBL" id="JAFDVD010000005">
    <property type="protein sequence ID" value="MBM6399492.1"/>
    <property type="molecule type" value="Genomic_DNA"/>
</dbReference>
<name>A0ABS2CI02_9MICO</name>
<feature type="transmembrane region" description="Helical" evidence="2">
    <location>
        <begin position="320"/>
        <end position="340"/>
    </location>
</feature>
<dbReference type="InterPro" id="IPR050879">
    <property type="entry name" value="Acyltransferase_3"/>
</dbReference>
<feature type="transmembrane region" description="Helical" evidence="2">
    <location>
        <begin position="191"/>
        <end position="210"/>
    </location>
</feature>
<dbReference type="InterPro" id="IPR002656">
    <property type="entry name" value="Acyl_transf_3_dom"/>
</dbReference>
<evidence type="ECO:0000256" key="2">
    <source>
        <dbReference type="SAM" id="Phobius"/>
    </source>
</evidence>
<keyword evidence="2" id="KW-0812">Transmembrane</keyword>
<evidence type="ECO:0000256" key="1">
    <source>
        <dbReference type="SAM" id="MobiDB-lite"/>
    </source>
</evidence>
<feature type="transmembrane region" description="Helical" evidence="2">
    <location>
        <begin position="166"/>
        <end position="184"/>
    </location>
</feature>
<protein>
    <submittedName>
        <fullName evidence="4">Acyltransferase</fullName>
    </submittedName>
</protein>
<feature type="compositionally biased region" description="Low complexity" evidence="1">
    <location>
        <begin position="395"/>
        <end position="409"/>
    </location>
</feature>
<comment type="caution">
    <text evidence="4">The sequence shown here is derived from an EMBL/GenBank/DDBJ whole genome shotgun (WGS) entry which is preliminary data.</text>
</comment>
<feature type="transmembrane region" description="Helical" evidence="2">
    <location>
        <begin position="346"/>
        <end position="364"/>
    </location>
</feature>
<evidence type="ECO:0000259" key="3">
    <source>
        <dbReference type="Pfam" id="PF01757"/>
    </source>
</evidence>
<keyword evidence="2" id="KW-1133">Transmembrane helix</keyword>
<dbReference type="Proteomes" id="UP001430172">
    <property type="component" value="Unassembled WGS sequence"/>
</dbReference>
<evidence type="ECO:0000313" key="4">
    <source>
        <dbReference type="EMBL" id="MBM6399492.1"/>
    </source>
</evidence>
<feature type="transmembrane region" description="Helical" evidence="2">
    <location>
        <begin position="58"/>
        <end position="76"/>
    </location>
</feature>
<feature type="transmembrane region" description="Helical" evidence="2">
    <location>
        <begin position="97"/>
        <end position="121"/>
    </location>
</feature>
<reference evidence="4" key="1">
    <citation type="submission" date="2021-02" db="EMBL/GenBank/DDBJ databases">
        <title>Phycicoccus sp. MQZ13P-5T, whole genome shotgun sequence.</title>
        <authorList>
            <person name="Tuo L."/>
        </authorList>
    </citation>
    <scope>NUCLEOTIDE SEQUENCE</scope>
    <source>
        <strain evidence="4">MQZ13P-5</strain>
    </source>
</reference>
<feature type="compositionally biased region" description="Basic and acidic residues" evidence="1">
    <location>
        <begin position="380"/>
        <end position="394"/>
    </location>
</feature>
<organism evidence="4 5">
    <name type="scientific">Phycicoccus sonneratiae</name>
    <dbReference type="NCBI Taxonomy" id="2807628"/>
    <lineage>
        <taxon>Bacteria</taxon>
        <taxon>Bacillati</taxon>
        <taxon>Actinomycetota</taxon>
        <taxon>Actinomycetes</taxon>
        <taxon>Micrococcales</taxon>
        <taxon>Intrasporangiaceae</taxon>
        <taxon>Phycicoccus</taxon>
    </lineage>
</organism>
<accession>A0ABS2CI02</accession>
<feature type="transmembrane region" description="Helical" evidence="2">
    <location>
        <begin position="20"/>
        <end position="38"/>
    </location>
</feature>
<keyword evidence="4" id="KW-0808">Transferase</keyword>
<feature type="domain" description="Acyltransferase 3" evidence="3">
    <location>
        <begin position="17"/>
        <end position="360"/>
    </location>
</feature>
<feature type="transmembrane region" description="Helical" evidence="2">
    <location>
        <begin position="254"/>
        <end position="270"/>
    </location>
</feature>
<dbReference type="PANTHER" id="PTHR23028:SF131">
    <property type="entry name" value="BLR2367 PROTEIN"/>
    <property type="match status" value="1"/>
</dbReference>
<gene>
    <name evidence="4" type="ORF">JQN70_03750</name>
</gene>
<keyword evidence="2" id="KW-0472">Membrane</keyword>
<feature type="region of interest" description="Disordered" evidence="1">
    <location>
        <begin position="380"/>
        <end position="416"/>
    </location>
</feature>
<evidence type="ECO:0000313" key="5">
    <source>
        <dbReference type="Proteomes" id="UP001430172"/>
    </source>
</evidence>
<keyword evidence="4" id="KW-0012">Acyltransferase</keyword>
<dbReference type="GO" id="GO:0016746">
    <property type="term" value="F:acyltransferase activity"/>
    <property type="evidence" value="ECO:0007669"/>
    <property type="project" value="UniProtKB-KW"/>
</dbReference>
<feature type="transmembrane region" description="Helical" evidence="2">
    <location>
        <begin position="276"/>
        <end position="299"/>
    </location>
</feature>
<dbReference type="Pfam" id="PF01757">
    <property type="entry name" value="Acyl_transf_3"/>
    <property type="match status" value="1"/>
</dbReference>
<dbReference type="RefSeq" id="WP_204129983.1">
    <property type="nucleotide sequence ID" value="NZ_JAFDVD010000005.1"/>
</dbReference>
<feature type="transmembrane region" description="Helical" evidence="2">
    <location>
        <begin position="230"/>
        <end position="247"/>
    </location>
</feature>